<name>A0A8S1LUU8_PARPR</name>
<reference evidence="2" key="1">
    <citation type="submission" date="2021-01" db="EMBL/GenBank/DDBJ databases">
        <authorList>
            <consortium name="Genoscope - CEA"/>
            <person name="William W."/>
        </authorList>
    </citation>
    <scope>NUCLEOTIDE SEQUENCE</scope>
</reference>
<feature type="region of interest" description="Disordered" evidence="1">
    <location>
        <begin position="1"/>
        <end position="26"/>
    </location>
</feature>
<dbReference type="AlphaFoldDB" id="A0A8S1LUU8"/>
<evidence type="ECO:0000256" key="1">
    <source>
        <dbReference type="SAM" id="MobiDB-lite"/>
    </source>
</evidence>
<gene>
    <name evidence="2" type="ORF">PPRIM_AZ9-3.1.T0390051</name>
</gene>
<feature type="compositionally biased region" description="Basic and acidic residues" evidence="1">
    <location>
        <begin position="73"/>
        <end position="83"/>
    </location>
</feature>
<feature type="compositionally biased region" description="Polar residues" evidence="1">
    <location>
        <begin position="1"/>
        <end position="16"/>
    </location>
</feature>
<dbReference type="Proteomes" id="UP000688137">
    <property type="component" value="Unassembled WGS sequence"/>
</dbReference>
<evidence type="ECO:0000313" key="2">
    <source>
        <dbReference type="EMBL" id="CAD8066364.1"/>
    </source>
</evidence>
<proteinExistence type="predicted"/>
<dbReference type="EMBL" id="CAJJDM010000038">
    <property type="protein sequence ID" value="CAD8066364.1"/>
    <property type="molecule type" value="Genomic_DNA"/>
</dbReference>
<organism evidence="2 3">
    <name type="scientific">Paramecium primaurelia</name>
    <dbReference type="NCBI Taxonomy" id="5886"/>
    <lineage>
        <taxon>Eukaryota</taxon>
        <taxon>Sar</taxon>
        <taxon>Alveolata</taxon>
        <taxon>Ciliophora</taxon>
        <taxon>Intramacronucleata</taxon>
        <taxon>Oligohymenophorea</taxon>
        <taxon>Peniculida</taxon>
        <taxon>Parameciidae</taxon>
        <taxon>Paramecium</taxon>
    </lineage>
</organism>
<comment type="caution">
    <text evidence="2">The sequence shown here is derived from an EMBL/GenBank/DDBJ whole genome shotgun (WGS) entry which is preliminary data.</text>
</comment>
<accession>A0A8S1LUU8</accession>
<sequence length="183" mass="21616">MQQQHTKLRASSVQEQGEQRSKFPNILTPTFADWKIPSDARAHPKISRRNPLFKFGLIPPKKATTPSSQTHQNPHDFRGLKSEEQSQRIKEIIVEDRVSTTETNNLHQFESEKKYFQLRNRSISGPKHSNQLLIECKQLFDNQKKAFEEILKQNSLYNKYYKVIDKEQNITNQKIMQIFNLYK</sequence>
<dbReference type="OMA" id="WKIPSDA"/>
<protein>
    <submittedName>
        <fullName evidence="2">Uncharacterized protein</fullName>
    </submittedName>
</protein>
<feature type="region of interest" description="Disordered" evidence="1">
    <location>
        <begin position="62"/>
        <end position="83"/>
    </location>
</feature>
<evidence type="ECO:0000313" key="3">
    <source>
        <dbReference type="Proteomes" id="UP000688137"/>
    </source>
</evidence>
<keyword evidence="3" id="KW-1185">Reference proteome</keyword>